<feature type="compositionally biased region" description="Low complexity" evidence="1">
    <location>
        <begin position="116"/>
        <end position="131"/>
    </location>
</feature>
<evidence type="ECO:0000256" key="1">
    <source>
        <dbReference type="SAM" id="MobiDB-lite"/>
    </source>
</evidence>
<evidence type="ECO:0000256" key="2">
    <source>
        <dbReference type="SAM" id="SignalP"/>
    </source>
</evidence>
<protein>
    <submittedName>
        <fullName evidence="3">Uncharacterized protein</fullName>
    </submittedName>
</protein>
<proteinExistence type="predicted"/>
<evidence type="ECO:0000313" key="3">
    <source>
        <dbReference type="EMBL" id="CBJ31199.1"/>
    </source>
</evidence>
<name>D7FSQ8_ECTSI</name>
<dbReference type="AlphaFoldDB" id="D7FSQ8"/>
<feature type="chain" id="PRO_5003095902" evidence="2">
    <location>
        <begin position="27"/>
        <end position="190"/>
    </location>
</feature>
<dbReference type="EMBL" id="FN648418">
    <property type="protein sequence ID" value="CBJ31199.1"/>
    <property type="molecule type" value="Genomic_DNA"/>
</dbReference>
<keyword evidence="2" id="KW-0732">Signal</keyword>
<reference evidence="3 4" key="1">
    <citation type="journal article" date="2010" name="Nature">
        <title>The Ectocarpus genome and the independent evolution of multicellularity in brown algae.</title>
        <authorList>
            <person name="Cock J.M."/>
            <person name="Sterck L."/>
            <person name="Rouze P."/>
            <person name="Scornet D."/>
            <person name="Allen A.E."/>
            <person name="Amoutzias G."/>
            <person name="Anthouard V."/>
            <person name="Artiguenave F."/>
            <person name="Aury J.M."/>
            <person name="Badger J.H."/>
            <person name="Beszteri B."/>
            <person name="Billiau K."/>
            <person name="Bonnet E."/>
            <person name="Bothwell J.H."/>
            <person name="Bowler C."/>
            <person name="Boyen C."/>
            <person name="Brownlee C."/>
            <person name="Carrano C.J."/>
            <person name="Charrier B."/>
            <person name="Cho G.Y."/>
            <person name="Coelho S.M."/>
            <person name="Collen J."/>
            <person name="Corre E."/>
            <person name="Da Silva C."/>
            <person name="Delage L."/>
            <person name="Delaroque N."/>
            <person name="Dittami S.M."/>
            <person name="Doulbeau S."/>
            <person name="Elias M."/>
            <person name="Farnham G."/>
            <person name="Gachon C.M."/>
            <person name="Gschloessl B."/>
            <person name="Heesch S."/>
            <person name="Jabbari K."/>
            <person name="Jubin C."/>
            <person name="Kawai H."/>
            <person name="Kimura K."/>
            <person name="Kloareg B."/>
            <person name="Kupper F.C."/>
            <person name="Lang D."/>
            <person name="Le Bail A."/>
            <person name="Leblanc C."/>
            <person name="Lerouge P."/>
            <person name="Lohr M."/>
            <person name="Lopez P.J."/>
            <person name="Martens C."/>
            <person name="Maumus F."/>
            <person name="Michel G."/>
            <person name="Miranda-Saavedra D."/>
            <person name="Morales J."/>
            <person name="Moreau H."/>
            <person name="Motomura T."/>
            <person name="Nagasato C."/>
            <person name="Napoli C.A."/>
            <person name="Nelson D.R."/>
            <person name="Nyvall-Collen P."/>
            <person name="Peters A.F."/>
            <person name="Pommier C."/>
            <person name="Potin P."/>
            <person name="Poulain J."/>
            <person name="Quesneville H."/>
            <person name="Read B."/>
            <person name="Rensing S.A."/>
            <person name="Ritter A."/>
            <person name="Rousvoal S."/>
            <person name="Samanta M."/>
            <person name="Samson G."/>
            <person name="Schroeder D.C."/>
            <person name="Segurens B."/>
            <person name="Strittmatter M."/>
            <person name="Tonon T."/>
            <person name="Tregear J.W."/>
            <person name="Valentin K."/>
            <person name="von Dassow P."/>
            <person name="Yamagishi T."/>
            <person name="Van de Peer Y."/>
            <person name="Wincker P."/>
        </authorList>
    </citation>
    <scope>NUCLEOTIDE SEQUENCE [LARGE SCALE GENOMIC DNA]</scope>
    <source>
        <strain evidence="4">Ec32 / CCAP1310/4</strain>
    </source>
</reference>
<feature type="region of interest" description="Disordered" evidence="1">
    <location>
        <begin position="171"/>
        <end position="190"/>
    </location>
</feature>
<dbReference type="EMBL" id="FN649734">
    <property type="protein sequence ID" value="CBJ31199.1"/>
    <property type="molecule type" value="Genomic_DNA"/>
</dbReference>
<sequence length="190" mass="19313">MGNKQSTMMVPGAAAGVLIMIPAVSAASSSGWSGWGVGSTGTWEWGISTLRSTLFQIVVVRLLKKMSIDVAAIRASHEANQLNAQGPGGMESAHPPGGPRGPQNARPIGAAGNGMQEAGVQAPAPAGPQNAGWFTWLTDPIGAAFNGMGGGLPGMEETAPHGTDAAVSDMEEAAAHSMEEAALDDREEPQ</sequence>
<gene>
    <name evidence="3" type="ORF">Esi_0238_0024</name>
</gene>
<feature type="compositionally biased region" description="Acidic residues" evidence="1">
    <location>
        <begin position="181"/>
        <end position="190"/>
    </location>
</feature>
<dbReference type="OrthoDB" id="10401000at2759"/>
<dbReference type="Proteomes" id="UP000002630">
    <property type="component" value="Linkage Group LG09"/>
</dbReference>
<organism evidence="3 4">
    <name type="scientific">Ectocarpus siliculosus</name>
    <name type="common">Brown alga</name>
    <name type="synonym">Conferva siliculosa</name>
    <dbReference type="NCBI Taxonomy" id="2880"/>
    <lineage>
        <taxon>Eukaryota</taxon>
        <taxon>Sar</taxon>
        <taxon>Stramenopiles</taxon>
        <taxon>Ochrophyta</taxon>
        <taxon>PX clade</taxon>
        <taxon>Phaeophyceae</taxon>
        <taxon>Ectocarpales</taxon>
        <taxon>Ectocarpaceae</taxon>
        <taxon>Ectocarpus</taxon>
    </lineage>
</organism>
<feature type="signal peptide" evidence="2">
    <location>
        <begin position="1"/>
        <end position="26"/>
    </location>
</feature>
<dbReference type="InParanoid" id="D7FSQ8"/>
<keyword evidence="4" id="KW-1185">Reference proteome</keyword>
<feature type="region of interest" description="Disordered" evidence="1">
    <location>
        <begin position="82"/>
        <end position="131"/>
    </location>
</feature>
<evidence type="ECO:0000313" key="4">
    <source>
        <dbReference type="Proteomes" id="UP000002630"/>
    </source>
</evidence>
<accession>D7FSQ8</accession>